<dbReference type="Gene3D" id="3.30.230.70">
    <property type="entry name" value="GHMP Kinase, N-terminal domain"/>
    <property type="match status" value="1"/>
</dbReference>
<evidence type="ECO:0000256" key="2">
    <source>
        <dbReference type="ARBA" id="ARBA00004496"/>
    </source>
</evidence>
<dbReference type="GO" id="GO:0034473">
    <property type="term" value="P:U1 snRNA 3'-end processing"/>
    <property type="evidence" value="ECO:0007669"/>
    <property type="project" value="TreeGrafter"/>
</dbReference>
<evidence type="ECO:0000256" key="6">
    <source>
        <dbReference type="ARBA" id="ARBA00023242"/>
    </source>
</evidence>
<proteinExistence type="inferred from homology"/>
<dbReference type="HOGENOM" id="CLU_038194_0_0_1"/>
<dbReference type="InterPro" id="IPR015847">
    <property type="entry name" value="ExoRNase_PH_dom2"/>
</dbReference>
<dbReference type="GO" id="GO:0035925">
    <property type="term" value="F:mRNA 3'-UTR AU-rich region binding"/>
    <property type="evidence" value="ECO:0007669"/>
    <property type="project" value="TreeGrafter"/>
</dbReference>
<dbReference type="GO" id="GO:0000467">
    <property type="term" value="P:exonucleolytic trimming to generate mature 3'-end of 5.8S rRNA from tricistronic rRNA transcript (SSU-rRNA, 5.8S rRNA, LSU-rRNA)"/>
    <property type="evidence" value="ECO:0007669"/>
    <property type="project" value="TreeGrafter"/>
</dbReference>
<evidence type="ECO:0000256" key="1">
    <source>
        <dbReference type="ARBA" id="ARBA00004123"/>
    </source>
</evidence>
<evidence type="ECO:0000256" key="5">
    <source>
        <dbReference type="ARBA" id="ARBA00022884"/>
    </source>
</evidence>
<dbReference type="CDD" id="cd11368">
    <property type="entry name" value="RNase_PH_RRP45"/>
    <property type="match status" value="1"/>
</dbReference>
<evidence type="ECO:0000256" key="3">
    <source>
        <dbReference type="ARBA" id="ARBA00006678"/>
    </source>
</evidence>
<dbReference type="VEuPathDB" id="FungiDB:GMDG_02301"/>
<dbReference type="FunCoup" id="L8G4L9">
    <property type="interactions" value="888"/>
</dbReference>
<reference evidence="10" key="1">
    <citation type="submission" date="2010-09" db="EMBL/GenBank/DDBJ databases">
        <title>The genome sequence of Geomyces destructans 20631-21.</title>
        <authorList>
            <consortium name="The Broad Institute Genome Sequencing Platform"/>
            <person name="Cuomo C.A."/>
            <person name="Blehert D.S."/>
            <person name="Lorch J.M."/>
            <person name="Young S.K."/>
            <person name="Zeng Q."/>
            <person name="Gargeya S."/>
            <person name="Fitzgerald M."/>
            <person name="Haas B."/>
            <person name="Abouelleil A."/>
            <person name="Alvarado L."/>
            <person name="Arachchi H.M."/>
            <person name="Berlin A."/>
            <person name="Brown A."/>
            <person name="Chapman S.B."/>
            <person name="Chen Z."/>
            <person name="Dunbar C."/>
            <person name="Freedman E."/>
            <person name="Gearin G."/>
            <person name="Gellesch M."/>
            <person name="Goldberg J."/>
            <person name="Griggs A."/>
            <person name="Gujja S."/>
            <person name="Heiman D."/>
            <person name="Howarth C."/>
            <person name="Larson L."/>
            <person name="Lui A."/>
            <person name="MacDonald P.J.P."/>
            <person name="Montmayeur A."/>
            <person name="Murphy C."/>
            <person name="Neiman D."/>
            <person name="Pearson M."/>
            <person name="Priest M."/>
            <person name="Roberts A."/>
            <person name="Saif S."/>
            <person name="Shea T."/>
            <person name="Shenoy N."/>
            <person name="Sisk P."/>
            <person name="Stolte C."/>
            <person name="Sykes S."/>
            <person name="Wortman J."/>
            <person name="Nusbaum C."/>
            <person name="Birren B."/>
        </authorList>
    </citation>
    <scope>NUCLEOTIDE SEQUENCE [LARGE SCALE GENOMIC DNA]</scope>
    <source>
        <strain evidence="10">ATCC MYA-4855 / 20631-21</strain>
    </source>
</reference>
<dbReference type="OrthoDB" id="10264038at2759"/>
<feature type="domain" description="Exoribonuclease phosphorolytic" evidence="7">
    <location>
        <begin position="33"/>
        <end position="164"/>
    </location>
</feature>
<dbReference type="GO" id="GO:0016075">
    <property type="term" value="P:rRNA catabolic process"/>
    <property type="evidence" value="ECO:0007669"/>
    <property type="project" value="TreeGrafter"/>
</dbReference>
<dbReference type="InParanoid" id="L8G4L9"/>
<keyword evidence="4" id="KW-0963">Cytoplasm</keyword>
<dbReference type="InterPro" id="IPR033100">
    <property type="entry name" value="Rrp45"/>
</dbReference>
<organism evidence="9 10">
    <name type="scientific">Pseudogymnoascus destructans (strain ATCC MYA-4855 / 20631-21)</name>
    <name type="common">Bat white-nose syndrome fungus</name>
    <name type="synonym">Geomyces destructans</name>
    <dbReference type="NCBI Taxonomy" id="658429"/>
    <lineage>
        <taxon>Eukaryota</taxon>
        <taxon>Fungi</taxon>
        <taxon>Dikarya</taxon>
        <taxon>Ascomycota</taxon>
        <taxon>Pezizomycotina</taxon>
        <taxon>Leotiomycetes</taxon>
        <taxon>Thelebolales</taxon>
        <taxon>Thelebolaceae</taxon>
        <taxon>Pseudogymnoascus</taxon>
    </lineage>
</organism>
<dbReference type="PANTHER" id="PTHR11097">
    <property type="entry name" value="EXOSOME COMPLEX EXONUCLEASE RIBOSOMAL RNA PROCESSING PROTEIN"/>
    <property type="match status" value="1"/>
</dbReference>
<gene>
    <name evidence="9" type="ORF">GMDG_02301</name>
</gene>
<sequence>MPREPEPSLNERQFILQALEDNLRLDGRGFDDARDVEITFGDAYGSVDVQMGKTRVLATISCSLSPPSPPRPFDGIFTLTTEFSPMATPTVDPSRPSPPETLLARLLDKTLRRSAALDTESLCLLAGKSVWAICCDLHILSHGGGLLDACCVAALAGLLHFRRPEVSVEGEKVTIYSAEERAPVPLSLLHLPFCVTFSIFGIRSGEEEAVLLDADRAEEGVREGAVTVGVNRHGEVCQIAKLGGGRWMRWSC</sequence>
<dbReference type="SUPFAM" id="SSF54211">
    <property type="entry name" value="Ribosomal protein S5 domain 2-like"/>
    <property type="match status" value="1"/>
</dbReference>
<accession>L8G4L9</accession>
<dbReference type="EMBL" id="GL573199">
    <property type="protein sequence ID" value="ELR06931.1"/>
    <property type="molecule type" value="Genomic_DNA"/>
</dbReference>
<keyword evidence="6" id="KW-0539">Nucleus</keyword>
<evidence type="ECO:0000259" key="7">
    <source>
        <dbReference type="Pfam" id="PF01138"/>
    </source>
</evidence>
<dbReference type="InterPro" id="IPR036345">
    <property type="entry name" value="ExoRNase_PH_dom2_sf"/>
</dbReference>
<dbReference type="PANTHER" id="PTHR11097:SF14">
    <property type="entry name" value="EXOSOME COMPLEX COMPONENT RRP45"/>
    <property type="match status" value="1"/>
</dbReference>
<keyword evidence="5" id="KW-0694">RNA-binding</keyword>
<dbReference type="SUPFAM" id="SSF55666">
    <property type="entry name" value="Ribonuclease PH domain 2-like"/>
    <property type="match status" value="1"/>
</dbReference>
<evidence type="ECO:0000256" key="4">
    <source>
        <dbReference type="ARBA" id="ARBA00022490"/>
    </source>
</evidence>
<dbReference type="GO" id="GO:0071035">
    <property type="term" value="P:nuclear polyadenylation-dependent rRNA catabolic process"/>
    <property type="evidence" value="ECO:0007669"/>
    <property type="project" value="TreeGrafter"/>
</dbReference>
<dbReference type="GO" id="GO:0034476">
    <property type="term" value="P:U5 snRNA 3'-end processing"/>
    <property type="evidence" value="ECO:0007669"/>
    <property type="project" value="TreeGrafter"/>
</dbReference>
<dbReference type="Pfam" id="PF01138">
    <property type="entry name" value="RNase_PH"/>
    <property type="match status" value="1"/>
</dbReference>
<feature type="domain" description="Exoribonuclease phosphorolytic" evidence="8">
    <location>
        <begin position="190"/>
        <end position="245"/>
    </location>
</feature>
<dbReference type="Pfam" id="PF03725">
    <property type="entry name" value="RNase_PH_C"/>
    <property type="match status" value="1"/>
</dbReference>
<dbReference type="GO" id="GO:0071038">
    <property type="term" value="P:TRAMP-dependent tRNA surveillance pathway"/>
    <property type="evidence" value="ECO:0007669"/>
    <property type="project" value="TreeGrafter"/>
</dbReference>
<comment type="similarity">
    <text evidence="3">Belongs to the RNase PH family.</text>
</comment>
<dbReference type="InterPro" id="IPR027408">
    <property type="entry name" value="PNPase/RNase_PH_dom_sf"/>
</dbReference>
<evidence type="ECO:0000313" key="10">
    <source>
        <dbReference type="Proteomes" id="UP000011064"/>
    </source>
</evidence>
<keyword evidence="10" id="KW-1185">Reference proteome</keyword>
<evidence type="ECO:0000259" key="8">
    <source>
        <dbReference type="Pfam" id="PF03725"/>
    </source>
</evidence>
<comment type="subcellular location">
    <subcellularLocation>
        <location evidence="2">Cytoplasm</location>
    </subcellularLocation>
    <subcellularLocation>
        <location evidence="1">Nucleus</location>
    </subcellularLocation>
</comment>
<dbReference type="GO" id="GO:0034475">
    <property type="term" value="P:U4 snRNA 3'-end processing"/>
    <property type="evidence" value="ECO:0007669"/>
    <property type="project" value="TreeGrafter"/>
</dbReference>
<dbReference type="GO" id="GO:0000177">
    <property type="term" value="C:cytoplasmic exosome (RNase complex)"/>
    <property type="evidence" value="ECO:0007669"/>
    <property type="project" value="TreeGrafter"/>
</dbReference>
<dbReference type="InterPro" id="IPR020568">
    <property type="entry name" value="Ribosomal_Su5_D2-typ_SF"/>
</dbReference>
<dbReference type="InterPro" id="IPR050590">
    <property type="entry name" value="Exosome_comp_Rrp42_subfam"/>
</dbReference>
<evidence type="ECO:0000313" key="9">
    <source>
        <dbReference type="EMBL" id="ELR06931.1"/>
    </source>
</evidence>
<dbReference type="AlphaFoldDB" id="L8G4L9"/>
<dbReference type="InterPro" id="IPR001247">
    <property type="entry name" value="ExoRNase_PH_dom1"/>
</dbReference>
<dbReference type="GO" id="GO:0000176">
    <property type="term" value="C:nuclear exosome (RNase complex)"/>
    <property type="evidence" value="ECO:0007669"/>
    <property type="project" value="TreeGrafter"/>
</dbReference>
<dbReference type="Proteomes" id="UP000011064">
    <property type="component" value="Unassembled WGS sequence"/>
</dbReference>
<dbReference type="STRING" id="658429.L8G4L9"/>
<name>L8G4L9_PSED2</name>
<protein>
    <submittedName>
        <fullName evidence="9">Uncharacterized protein</fullName>
    </submittedName>
</protein>
<dbReference type="GO" id="GO:0071028">
    <property type="term" value="P:nuclear mRNA surveillance"/>
    <property type="evidence" value="ECO:0007669"/>
    <property type="project" value="TreeGrafter"/>
</dbReference>